<evidence type="ECO:0000256" key="2">
    <source>
        <dbReference type="SAM" id="Phobius"/>
    </source>
</evidence>
<keyword evidence="4" id="KW-1185">Reference proteome</keyword>
<comment type="caution">
    <text evidence="3">The sequence shown here is derived from an EMBL/GenBank/DDBJ whole genome shotgun (WGS) entry which is preliminary data.</text>
</comment>
<reference evidence="3 4" key="1">
    <citation type="submission" date="2015-08" db="EMBL/GenBank/DDBJ databases">
        <title>Next Generation Sequencing and Analysis of the Genome of Puccinia sorghi L Schw, the Causal Agent of Maize Common Rust.</title>
        <authorList>
            <person name="Rochi L."/>
            <person name="Burguener G."/>
            <person name="Darino M."/>
            <person name="Turjanski A."/>
            <person name="Kreff E."/>
            <person name="Dieguez M.J."/>
            <person name="Sacco F."/>
        </authorList>
    </citation>
    <scope>NUCLEOTIDE SEQUENCE [LARGE SCALE GENOMIC DNA]</scope>
    <source>
        <strain evidence="3 4">RO10H11247</strain>
    </source>
</reference>
<feature type="compositionally biased region" description="Polar residues" evidence="1">
    <location>
        <begin position="183"/>
        <end position="192"/>
    </location>
</feature>
<feature type="region of interest" description="Disordered" evidence="1">
    <location>
        <begin position="173"/>
        <end position="192"/>
    </location>
</feature>
<evidence type="ECO:0000256" key="1">
    <source>
        <dbReference type="SAM" id="MobiDB-lite"/>
    </source>
</evidence>
<name>A0A0L6UF54_9BASI</name>
<feature type="transmembrane region" description="Helical" evidence="2">
    <location>
        <begin position="273"/>
        <end position="301"/>
    </location>
</feature>
<evidence type="ECO:0000313" key="4">
    <source>
        <dbReference type="Proteomes" id="UP000037035"/>
    </source>
</evidence>
<keyword evidence="2" id="KW-1133">Transmembrane helix</keyword>
<gene>
    <name evidence="3" type="ORF">VP01_660g1</name>
</gene>
<accession>A0A0L6UF54</accession>
<keyword evidence="2" id="KW-0812">Transmembrane</keyword>
<feature type="transmembrane region" description="Helical" evidence="2">
    <location>
        <begin position="367"/>
        <end position="387"/>
    </location>
</feature>
<feature type="transmembrane region" description="Helical" evidence="2">
    <location>
        <begin position="204"/>
        <end position="223"/>
    </location>
</feature>
<protein>
    <submittedName>
        <fullName evidence="3">Uncharacterized protein</fullName>
    </submittedName>
</protein>
<keyword evidence="2" id="KW-0472">Membrane</keyword>
<dbReference type="AlphaFoldDB" id="A0A0L6UF54"/>
<dbReference type="Proteomes" id="UP000037035">
    <property type="component" value="Unassembled WGS sequence"/>
</dbReference>
<evidence type="ECO:0000313" key="3">
    <source>
        <dbReference type="EMBL" id="KNZ47194.1"/>
    </source>
</evidence>
<proteinExistence type="predicted"/>
<sequence length="512" mass="59746">METLTVRGFVFDLRLKHLQTIMCASTSSPTCPSPSHFFLILIYLKSKNLNKLSLYLMQLTVLCNMYYIFERIGIKLLSCEEDKICSSKALPRQKFKKIFQYCHFKSIISSLGGTLLEAPNNALKLDLVFSYYFPSFSTHVNYMRCGIIVLSRHKTEYIQFEVHPTSRKPDLVKFSTPGKKQTKTTTDHTGNQITSPFNHTPADYLFLSSLFFPAVFLCYYGPLYMQLYVTMALSVHVANCDKAHLIVKTVVWTLYLNKQPKKKLMMIGEIHRWIYFWVFEVFIVLHSSMAINLHSFLYLAYSYEEVCRLENPRNESTSWKYLVQVTHQTGKLNCRAIGQPLLTTFCCGKCARCLMVKAQGSRSSFKWANHLISSLLMMSLFLIFCVFHHHYHFYLKSGSWLLCHLFPHHFILIKPVIRESEIVCKNLSWYVNIIHRTSSNSRPVLCRKFSSWWRHSSRFFLLHVTTTLGALDGMKGRERARGEIKDQGISYQHTTKLKIEGDQERDRKKRVR</sequence>
<dbReference type="VEuPathDB" id="FungiDB:VP01_660g1"/>
<dbReference type="EMBL" id="LAVV01011952">
    <property type="protein sequence ID" value="KNZ47194.1"/>
    <property type="molecule type" value="Genomic_DNA"/>
</dbReference>
<organism evidence="3 4">
    <name type="scientific">Puccinia sorghi</name>
    <dbReference type="NCBI Taxonomy" id="27349"/>
    <lineage>
        <taxon>Eukaryota</taxon>
        <taxon>Fungi</taxon>
        <taxon>Dikarya</taxon>
        <taxon>Basidiomycota</taxon>
        <taxon>Pucciniomycotina</taxon>
        <taxon>Pucciniomycetes</taxon>
        <taxon>Pucciniales</taxon>
        <taxon>Pucciniaceae</taxon>
        <taxon>Puccinia</taxon>
    </lineage>
</organism>